<evidence type="ECO:0000313" key="2">
    <source>
        <dbReference type="EMBL" id="KLE33569.1"/>
    </source>
</evidence>
<keyword evidence="1" id="KW-0812">Transmembrane</keyword>
<sequence length="274" mass="28938">MMGEWRARLPSVLALAIPVVAGALWMALSGAPSHYAWVNLAALALASLWALTGRGPHTALSRHMLVFFLVVFMLTPLVVGPELTSITGDRVVRWFPVGGLAIHTGMVAVPALVVLAARNRRQGFAFLLAGLGAALFQPDAATGFAITFAAIGIHHVTRDWKMGMVAILGFFASIAMALSGEIPPQPFVERVLIDAAGQSIVIAIALAAGLLATFALILAAVPLNREKRFALGGALFGFFIMAMMSHYPMPLIGYGAAPIIGFGLALGLHRIPKR</sequence>
<dbReference type="Proteomes" id="UP000053070">
    <property type="component" value="Unassembled WGS sequence"/>
</dbReference>
<evidence type="ECO:0000313" key="3">
    <source>
        <dbReference type="Proteomes" id="UP000053070"/>
    </source>
</evidence>
<name>A0A0G9MSM3_9SPHN</name>
<feature type="transmembrane region" description="Helical" evidence="1">
    <location>
        <begin position="162"/>
        <end position="180"/>
    </location>
</feature>
<feature type="transmembrane region" description="Helical" evidence="1">
    <location>
        <begin position="12"/>
        <end position="28"/>
    </location>
</feature>
<feature type="transmembrane region" description="Helical" evidence="1">
    <location>
        <begin position="64"/>
        <end position="83"/>
    </location>
</feature>
<dbReference type="STRING" id="502682.BMF35_a1523"/>
<keyword evidence="1" id="KW-0472">Membrane</keyword>
<feature type="transmembrane region" description="Helical" evidence="1">
    <location>
        <begin position="200"/>
        <end position="221"/>
    </location>
</feature>
<feature type="transmembrane region" description="Helical" evidence="1">
    <location>
        <begin position="251"/>
        <end position="268"/>
    </location>
</feature>
<proteinExistence type="predicted"/>
<evidence type="ECO:0000256" key="1">
    <source>
        <dbReference type="SAM" id="Phobius"/>
    </source>
</evidence>
<dbReference type="EMBL" id="LBHC01000001">
    <property type="protein sequence ID" value="KLE33569.1"/>
    <property type="molecule type" value="Genomic_DNA"/>
</dbReference>
<protein>
    <submittedName>
        <fullName evidence="2">Uncharacterized protein</fullName>
    </submittedName>
</protein>
<gene>
    <name evidence="2" type="ORF">AAW01_00490</name>
</gene>
<organism evidence="2 3">
    <name type="scientific">Aurantiacibacter gangjinensis</name>
    <dbReference type="NCBI Taxonomy" id="502682"/>
    <lineage>
        <taxon>Bacteria</taxon>
        <taxon>Pseudomonadati</taxon>
        <taxon>Pseudomonadota</taxon>
        <taxon>Alphaproteobacteria</taxon>
        <taxon>Sphingomonadales</taxon>
        <taxon>Erythrobacteraceae</taxon>
        <taxon>Aurantiacibacter</taxon>
    </lineage>
</organism>
<feature type="transmembrane region" description="Helical" evidence="1">
    <location>
        <begin position="34"/>
        <end position="52"/>
    </location>
</feature>
<comment type="caution">
    <text evidence="2">The sequence shown here is derived from an EMBL/GenBank/DDBJ whole genome shotgun (WGS) entry which is preliminary data.</text>
</comment>
<accession>A0A0G9MSM3</accession>
<keyword evidence="3" id="KW-1185">Reference proteome</keyword>
<dbReference type="PATRIC" id="fig|502682.8.peg.100"/>
<reference evidence="2 3" key="1">
    <citation type="submission" date="2015-04" db="EMBL/GenBank/DDBJ databases">
        <title>The draft genome sequence of Erythrobacr gangjinensis K7-2.</title>
        <authorList>
            <person name="Zhuang L."/>
            <person name="Liu Y."/>
            <person name="Shao Z."/>
        </authorList>
    </citation>
    <scope>NUCLEOTIDE SEQUENCE [LARGE SCALE GENOMIC DNA]</scope>
    <source>
        <strain evidence="2 3">K7-2</strain>
    </source>
</reference>
<keyword evidence="1" id="KW-1133">Transmembrane helix</keyword>
<feature type="transmembrane region" description="Helical" evidence="1">
    <location>
        <begin position="228"/>
        <end position="245"/>
    </location>
</feature>
<dbReference type="AlphaFoldDB" id="A0A0G9MSM3"/>
<feature type="transmembrane region" description="Helical" evidence="1">
    <location>
        <begin position="95"/>
        <end position="117"/>
    </location>
</feature>